<dbReference type="GO" id="GO:0005324">
    <property type="term" value="F:long-chain fatty acid transmembrane transporter activity"/>
    <property type="evidence" value="ECO:0007669"/>
    <property type="project" value="TreeGrafter"/>
</dbReference>
<feature type="domain" description="ABC transmembrane type-1" evidence="8">
    <location>
        <begin position="40"/>
        <end position="291"/>
    </location>
</feature>
<feature type="domain" description="ABC transporter" evidence="7">
    <location>
        <begin position="408"/>
        <end position="627"/>
    </location>
</feature>
<keyword evidence="3 6" id="KW-0812">Transmembrane</keyword>
<dbReference type="AlphaFoldDB" id="E3LTF3"/>
<dbReference type="InterPro" id="IPR003439">
    <property type="entry name" value="ABC_transporter-like_ATP-bd"/>
</dbReference>
<keyword evidence="10" id="KW-1185">Reference proteome</keyword>
<keyword evidence="2" id="KW-0813">Transport</keyword>
<evidence type="ECO:0000256" key="3">
    <source>
        <dbReference type="ARBA" id="ARBA00022692"/>
    </source>
</evidence>
<dbReference type="PROSITE" id="PS50893">
    <property type="entry name" value="ABC_TRANSPORTER_2"/>
    <property type="match status" value="1"/>
</dbReference>
<evidence type="ECO:0000256" key="5">
    <source>
        <dbReference type="ARBA" id="ARBA00023136"/>
    </source>
</evidence>
<dbReference type="Pfam" id="PF00005">
    <property type="entry name" value="ABC_tran"/>
    <property type="match status" value="1"/>
</dbReference>
<evidence type="ECO:0000313" key="9">
    <source>
        <dbReference type="EMBL" id="EFP11311.1"/>
    </source>
</evidence>
<evidence type="ECO:0000256" key="1">
    <source>
        <dbReference type="ARBA" id="ARBA00008575"/>
    </source>
</evidence>
<feature type="transmembrane region" description="Helical" evidence="6">
    <location>
        <begin position="78"/>
        <end position="99"/>
    </location>
</feature>
<dbReference type="GO" id="GO:0007031">
    <property type="term" value="P:peroxisome organization"/>
    <property type="evidence" value="ECO:0007669"/>
    <property type="project" value="TreeGrafter"/>
</dbReference>
<dbReference type="InterPro" id="IPR011527">
    <property type="entry name" value="ABC1_TM_dom"/>
</dbReference>
<dbReference type="Pfam" id="PF06472">
    <property type="entry name" value="ABC_membrane_2"/>
    <property type="match status" value="1"/>
</dbReference>
<feature type="transmembrane region" description="Helical" evidence="6">
    <location>
        <begin position="21"/>
        <end position="45"/>
    </location>
</feature>
<evidence type="ECO:0000256" key="6">
    <source>
        <dbReference type="SAM" id="Phobius"/>
    </source>
</evidence>
<evidence type="ECO:0000259" key="8">
    <source>
        <dbReference type="PROSITE" id="PS50929"/>
    </source>
</evidence>
<dbReference type="OrthoDB" id="422637at2759"/>
<feature type="transmembrane region" description="Helical" evidence="6">
    <location>
        <begin position="196"/>
        <end position="218"/>
    </location>
</feature>
<proteinExistence type="inferred from homology"/>
<keyword evidence="4 6" id="KW-1133">Transmembrane helix</keyword>
<dbReference type="GO" id="GO:0005778">
    <property type="term" value="C:peroxisomal membrane"/>
    <property type="evidence" value="ECO:0007669"/>
    <property type="project" value="TreeGrafter"/>
</dbReference>
<dbReference type="InParanoid" id="E3LTF3"/>
<protein>
    <submittedName>
        <fullName evidence="9">CRE-PMP-5 protein</fullName>
    </submittedName>
</protein>
<feature type="transmembrane region" description="Helical" evidence="6">
    <location>
        <begin position="291"/>
        <end position="313"/>
    </location>
</feature>
<dbReference type="STRING" id="31234.E3LTF3"/>
<dbReference type="EMBL" id="DS268415">
    <property type="protein sequence ID" value="EFP11311.1"/>
    <property type="molecule type" value="Genomic_DNA"/>
</dbReference>
<evidence type="ECO:0000313" key="10">
    <source>
        <dbReference type="Proteomes" id="UP000008281"/>
    </source>
</evidence>
<evidence type="ECO:0000256" key="4">
    <source>
        <dbReference type="ARBA" id="ARBA00022989"/>
    </source>
</evidence>
<dbReference type="GO" id="GO:0005524">
    <property type="term" value="F:ATP binding"/>
    <property type="evidence" value="ECO:0007669"/>
    <property type="project" value="InterPro"/>
</dbReference>
<dbReference type="CDD" id="cd03223">
    <property type="entry name" value="ABCD_peroxisomal_ALDP"/>
    <property type="match status" value="1"/>
</dbReference>
<dbReference type="GO" id="GO:0016887">
    <property type="term" value="F:ATP hydrolysis activity"/>
    <property type="evidence" value="ECO:0007669"/>
    <property type="project" value="InterPro"/>
</dbReference>
<dbReference type="Proteomes" id="UP000008281">
    <property type="component" value="Unassembled WGS sequence"/>
</dbReference>
<dbReference type="InterPro" id="IPR050835">
    <property type="entry name" value="ABC_transporter_sub-D"/>
</dbReference>
<dbReference type="PANTHER" id="PTHR11384:SF65">
    <property type="entry name" value="ABC TRANSPORTER DOMAIN-CONTAINING PROTEIN"/>
    <property type="match status" value="1"/>
</dbReference>
<name>E3LTF3_CAERE</name>
<evidence type="ECO:0000256" key="2">
    <source>
        <dbReference type="ARBA" id="ARBA00022448"/>
    </source>
</evidence>
<dbReference type="GO" id="GO:0015910">
    <property type="term" value="P:long-chain fatty acid import into peroxisome"/>
    <property type="evidence" value="ECO:0007669"/>
    <property type="project" value="TreeGrafter"/>
</dbReference>
<comment type="similarity">
    <text evidence="1">Belongs to the ABC transporter superfamily. ABCD family. Peroxisomal fatty acyl CoA transporter (TC 3.A.1.203) subfamily.</text>
</comment>
<gene>
    <name evidence="9" type="primary">Cre-pmp-5</name>
    <name evidence="9" type="ORF">CRE_31152</name>
</gene>
<dbReference type="eggNOG" id="KOG0060">
    <property type="taxonomic scope" value="Eukaryota"/>
</dbReference>
<sequence length="627" mass="72970">MGKLQVIEKKFEFGFRVFYNLFRLLPLIYSNTWLTLGLTAVTIAASVGNEIVNYKTGVIPGKFYVALIEKDEPKFWHIFWVASLCYIGLCLLMALMNFFSWCLYIQQRKNLVQCLHKLYYRNNFYYQLNGVDDQGIDNPLVIKQLLFHPKLCIFSDQRITQDADKLTKLLGTSIIPTVLLSPFIISYYGVKVWNTAGGWGFGMIFAYFAIGVIINRILIGPITPWAARVEKAEGDFRYKHVSVRVNAEESAFFKSAEFEHMFSNLSFDVLFRRLFAFMCWRFPSQFFQSFFDYYGGCMSYILQLFPLFVFHMYDNLKPADLSGQIKCILFHLPYQLFHKTHRFGNEYRRTWRIYHEVQYTHKNFLTSFFRVSEFVDNGKLYQTGIENDAFRSNSDVSDTKTSGDENLIEAEHLSFGPPTNSNIRIIENLTFNLPRNRTMLITGDSGIGKTSLMRVIADMWPHEGTLNKHYEKSDAYFLPQRPYFPVGRLSLKQQLVFPAAKNGQDFEKDGEIVQILNELKLGHLIQVVGSIYDNVDFEWQETLSPGEQQRLCFARMLLAEPTIAFLDESTCNVDEGIENAMYEMLRKRSITYITVGHRKSLRSHHDFELRIPSSSSFLFHEIHSQKL</sequence>
<dbReference type="InterPro" id="IPR027417">
    <property type="entry name" value="P-loop_NTPase"/>
</dbReference>
<dbReference type="PANTHER" id="PTHR11384">
    <property type="entry name" value="ATP-BINDING CASSETTE, SUB-FAMILY D MEMBER"/>
    <property type="match status" value="1"/>
</dbReference>
<keyword evidence="5 6" id="KW-0472">Membrane</keyword>
<dbReference type="SUPFAM" id="SSF52540">
    <property type="entry name" value="P-loop containing nucleoside triphosphate hydrolases"/>
    <property type="match status" value="1"/>
</dbReference>
<dbReference type="HOGENOM" id="CLU_007587_7_0_1"/>
<accession>E3LTF3</accession>
<dbReference type="PROSITE" id="PS50929">
    <property type="entry name" value="ABC_TM1F"/>
    <property type="match status" value="1"/>
</dbReference>
<dbReference type="Gene3D" id="3.40.50.300">
    <property type="entry name" value="P-loop containing nucleotide triphosphate hydrolases"/>
    <property type="match status" value="1"/>
</dbReference>
<dbReference type="PROSITE" id="PS00211">
    <property type="entry name" value="ABC_TRANSPORTER_1"/>
    <property type="match status" value="1"/>
</dbReference>
<organism evidence="10">
    <name type="scientific">Caenorhabditis remanei</name>
    <name type="common">Caenorhabditis vulgaris</name>
    <dbReference type="NCBI Taxonomy" id="31234"/>
    <lineage>
        <taxon>Eukaryota</taxon>
        <taxon>Metazoa</taxon>
        <taxon>Ecdysozoa</taxon>
        <taxon>Nematoda</taxon>
        <taxon>Chromadorea</taxon>
        <taxon>Rhabditida</taxon>
        <taxon>Rhabditina</taxon>
        <taxon>Rhabditomorpha</taxon>
        <taxon>Rhabditoidea</taxon>
        <taxon>Rhabditidae</taxon>
        <taxon>Peloderinae</taxon>
        <taxon>Caenorhabditis</taxon>
    </lineage>
</organism>
<dbReference type="GO" id="GO:0140359">
    <property type="term" value="F:ABC-type transporter activity"/>
    <property type="evidence" value="ECO:0007669"/>
    <property type="project" value="InterPro"/>
</dbReference>
<dbReference type="InterPro" id="IPR017871">
    <property type="entry name" value="ABC_transporter-like_CS"/>
</dbReference>
<dbReference type="GO" id="GO:0042760">
    <property type="term" value="P:very long-chain fatty acid catabolic process"/>
    <property type="evidence" value="ECO:0007669"/>
    <property type="project" value="TreeGrafter"/>
</dbReference>
<evidence type="ECO:0000259" key="7">
    <source>
        <dbReference type="PROSITE" id="PS50893"/>
    </source>
</evidence>
<reference evidence="9" key="1">
    <citation type="submission" date="2007-07" db="EMBL/GenBank/DDBJ databases">
        <title>PCAP assembly of the Caenorhabditis remanei genome.</title>
        <authorList>
            <consortium name="The Caenorhabditis remanei Sequencing Consortium"/>
            <person name="Wilson R.K."/>
        </authorList>
    </citation>
    <scope>NUCLEOTIDE SEQUENCE [LARGE SCALE GENOMIC DNA]</scope>
    <source>
        <strain evidence="9">PB4641</strain>
    </source>
</reference>
<dbReference type="GO" id="GO:0006635">
    <property type="term" value="P:fatty acid beta-oxidation"/>
    <property type="evidence" value="ECO:0007669"/>
    <property type="project" value="TreeGrafter"/>
</dbReference>
<feature type="transmembrane region" description="Helical" evidence="6">
    <location>
        <begin position="169"/>
        <end position="190"/>
    </location>
</feature>
<dbReference type="FunCoup" id="E3LTF3">
    <property type="interactions" value="94"/>
</dbReference>
<dbReference type="OMA" id="YFSFNHV"/>